<dbReference type="OrthoDB" id="3699633at2"/>
<comment type="caution">
    <text evidence="1">The sequence shown here is derived from an EMBL/GenBank/DDBJ whole genome shotgun (WGS) entry which is preliminary data.</text>
</comment>
<dbReference type="RefSeq" id="WP_133741618.1">
    <property type="nucleotide sequence ID" value="NZ_SNYN01000007.1"/>
</dbReference>
<organism evidence="1 2">
    <name type="scientific">Actinorugispora endophytica</name>
    <dbReference type="NCBI Taxonomy" id="1605990"/>
    <lineage>
        <taxon>Bacteria</taxon>
        <taxon>Bacillati</taxon>
        <taxon>Actinomycetota</taxon>
        <taxon>Actinomycetes</taxon>
        <taxon>Streptosporangiales</taxon>
        <taxon>Nocardiopsidaceae</taxon>
        <taxon>Actinorugispora</taxon>
    </lineage>
</organism>
<name>A0A4R6V1K1_9ACTN</name>
<protein>
    <submittedName>
        <fullName evidence="1">Uncharacterized protein</fullName>
    </submittedName>
</protein>
<dbReference type="Proteomes" id="UP000295281">
    <property type="component" value="Unassembled WGS sequence"/>
</dbReference>
<evidence type="ECO:0000313" key="2">
    <source>
        <dbReference type="Proteomes" id="UP000295281"/>
    </source>
</evidence>
<evidence type="ECO:0000313" key="1">
    <source>
        <dbReference type="EMBL" id="TDQ52272.1"/>
    </source>
</evidence>
<accession>A0A4R6V1K1</accession>
<keyword evidence="2" id="KW-1185">Reference proteome</keyword>
<dbReference type="AlphaFoldDB" id="A0A4R6V1K1"/>
<gene>
    <name evidence="1" type="ORF">EV190_107104</name>
</gene>
<sequence>MSDPVEGLVDRLLAADWSGSYEQRPSQAALMREYLRRSAWWAKRFDAEGWPFFDIASWVDPSVRADPGQVRRLQEGLPDWVYLTVRHTCVWALHFRALQESGADLPDLPDPFAPLLLMFERGSGFTVDGTGFIEVDFRSIRKGRRNDHLVKEPKAPLDPAELDAMDRR</sequence>
<reference evidence="1 2" key="1">
    <citation type="submission" date="2019-03" db="EMBL/GenBank/DDBJ databases">
        <title>Genomic Encyclopedia of Type Strains, Phase IV (KMG-IV): sequencing the most valuable type-strain genomes for metagenomic binning, comparative biology and taxonomic classification.</title>
        <authorList>
            <person name="Goeker M."/>
        </authorList>
    </citation>
    <scope>NUCLEOTIDE SEQUENCE [LARGE SCALE GENOMIC DNA]</scope>
    <source>
        <strain evidence="1 2">DSM 46770</strain>
    </source>
</reference>
<proteinExistence type="predicted"/>
<dbReference type="EMBL" id="SNYN01000007">
    <property type="protein sequence ID" value="TDQ52272.1"/>
    <property type="molecule type" value="Genomic_DNA"/>
</dbReference>